<dbReference type="GO" id="GO:0046491">
    <property type="term" value="P:L-methylmalonyl-CoA metabolic process"/>
    <property type="evidence" value="ECO:0007669"/>
    <property type="project" value="TreeGrafter"/>
</dbReference>
<feature type="domain" description="VOC" evidence="2">
    <location>
        <begin position="8"/>
        <end position="150"/>
    </location>
</feature>
<evidence type="ECO:0000259" key="2">
    <source>
        <dbReference type="PROSITE" id="PS51819"/>
    </source>
</evidence>
<dbReference type="Pfam" id="PF13669">
    <property type="entry name" value="Glyoxalase_4"/>
    <property type="match status" value="1"/>
</dbReference>
<dbReference type="EMBL" id="VSSQ01058939">
    <property type="protein sequence ID" value="MPN12571.1"/>
    <property type="molecule type" value="Genomic_DNA"/>
</dbReference>
<reference evidence="3" key="1">
    <citation type="submission" date="2019-08" db="EMBL/GenBank/DDBJ databases">
        <authorList>
            <person name="Kucharzyk K."/>
            <person name="Murdoch R.W."/>
            <person name="Higgins S."/>
            <person name="Loffler F."/>
        </authorList>
    </citation>
    <scope>NUCLEOTIDE SEQUENCE</scope>
</reference>
<gene>
    <name evidence="3" type="ORF">SDC9_159889</name>
</gene>
<dbReference type="PANTHER" id="PTHR43048:SF3">
    <property type="entry name" value="METHYLMALONYL-COA EPIMERASE, MITOCHONDRIAL"/>
    <property type="match status" value="1"/>
</dbReference>
<accession>A0A645FDW3</accession>
<sequence>MKTLQNYGLHHVGFVVKDLEVTADKIEAMYGITVPTPYIFSPTKVWSYGKEVSDYKLKIAMVSLEIGTLIELIQPISGEGVHKDFIDGGHNGLHHICFCVEDYDYWYAHFQKQNAEFLFESETEDELNGFRRCFYAQDTTIGTVYEIKEKPYFRK</sequence>
<dbReference type="InterPro" id="IPR037523">
    <property type="entry name" value="VOC_core"/>
</dbReference>
<dbReference type="GO" id="GO:0004493">
    <property type="term" value="F:methylmalonyl-CoA epimerase activity"/>
    <property type="evidence" value="ECO:0007669"/>
    <property type="project" value="TreeGrafter"/>
</dbReference>
<name>A0A645FDW3_9ZZZZ</name>
<organism evidence="3">
    <name type="scientific">bioreactor metagenome</name>
    <dbReference type="NCBI Taxonomy" id="1076179"/>
    <lineage>
        <taxon>unclassified sequences</taxon>
        <taxon>metagenomes</taxon>
        <taxon>ecological metagenomes</taxon>
    </lineage>
</organism>
<keyword evidence="1" id="KW-0479">Metal-binding</keyword>
<dbReference type="InterPro" id="IPR029068">
    <property type="entry name" value="Glyas_Bleomycin-R_OHBP_Dase"/>
</dbReference>
<dbReference type="PANTHER" id="PTHR43048">
    <property type="entry name" value="METHYLMALONYL-COA EPIMERASE"/>
    <property type="match status" value="1"/>
</dbReference>
<dbReference type="GO" id="GO:0046872">
    <property type="term" value="F:metal ion binding"/>
    <property type="evidence" value="ECO:0007669"/>
    <property type="project" value="UniProtKB-KW"/>
</dbReference>
<dbReference type="Gene3D" id="3.10.180.10">
    <property type="entry name" value="2,3-Dihydroxybiphenyl 1,2-Dioxygenase, domain 1"/>
    <property type="match status" value="1"/>
</dbReference>
<proteinExistence type="predicted"/>
<dbReference type="AlphaFoldDB" id="A0A645FDW3"/>
<dbReference type="InterPro" id="IPR051785">
    <property type="entry name" value="MMCE/EMCE_epimerase"/>
</dbReference>
<protein>
    <recommendedName>
        <fullName evidence="2">VOC domain-containing protein</fullName>
    </recommendedName>
</protein>
<dbReference type="SUPFAM" id="SSF54593">
    <property type="entry name" value="Glyoxalase/Bleomycin resistance protein/Dihydroxybiphenyl dioxygenase"/>
    <property type="match status" value="1"/>
</dbReference>
<evidence type="ECO:0000313" key="3">
    <source>
        <dbReference type="EMBL" id="MPN12571.1"/>
    </source>
</evidence>
<comment type="caution">
    <text evidence="3">The sequence shown here is derived from an EMBL/GenBank/DDBJ whole genome shotgun (WGS) entry which is preliminary data.</text>
</comment>
<evidence type="ECO:0000256" key="1">
    <source>
        <dbReference type="ARBA" id="ARBA00022723"/>
    </source>
</evidence>
<dbReference type="PROSITE" id="PS51819">
    <property type="entry name" value="VOC"/>
    <property type="match status" value="1"/>
</dbReference>